<dbReference type="GO" id="GO:0006412">
    <property type="term" value="P:translation"/>
    <property type="evidence" value="ECO:0007669"/>
    <property type="project" value="InterPro"/>
</dbReference>
<dbReference type="GO" id="GO:1990904">
    <property type="term" value="C:ribonucleoprotein complex"/>
    <property type="evidence" value="ECO:0007669"/>
    <property type="project" value="UniProtKB-KW"/>
</dbReference>
<dbReference type="Pfam" id="PF00542">
    <property type="entry name" value="Ribosomal_L12"/>
    <property type="match status" value="1"/>
</dbReference>
<comment type="similarity">
    <text evidence="1">Belongs to the bacterial ribosomal protein bL12 family.</text>
</comment>
<evidence type="ECO:0000256" key="1">
    <source>
        <dbReference type="ARBA" id="ARBA00007197"/>
    </source>
</evidence>
<dbReference type="InterPro" id="IPR000206">
    <property type="entry name" value="Ribosomal_bL12"/>
</dbReference>
<dbReference type="PANTHER" id="PTHR45987:SF4">
    <property type="entry name" value="LARGE RIBOSOMAL SUBUNIT PROTEIN BL12M"/>
    <property type="match status" value="1"/>
</dbReference>
<reference evidence="5" key="1">
    <citation type="submission" date="2022-02" db="EMBL/GenBank/DDBJ databases">
        <authorList>
            <person name="Giguere J D."/>
        </authorList>
    </citation>
    <scope>NUCLEOTIDE SEQUENCE</scope>
    <source>
        <strain evidence="5">CCAP 1055/1</strain>
    </source>
</reference>
<dbReference type="CDD" id="cd00387">
    <property type="entry name" value="Ribosomal_L7_L12"/>
    <property type="match status" value="1"/>
</dbReference>
<evidence type="ECO:0000256" key="2">
    <source>
        <dbReference type="ARBA" id="ARBA00022980"/>
    </source>
</evidence>
<evidence type="ECO:0000256" key="3">
    <source>
        <dbReference type="ARBA" id="ARBA00023274"/>
    </source>
</evidence>
<dbReference type="InterPro" id="IPR014719">
    <property type="entry name" value="Ribosomal_bL12_C/ClpS-like"/>
</dbReference>
<dbReference type="PANTHER" id="PTHR45987">
    <property type="entry name" value="39S RIBOSOMAL PROTEIN L12"/>
    <property type="match status" value="1"/>
</dbReference>
<dbReference type="AlphaFoldDB" id="A0A8J9SZ68"/>
<dbReference type="GO" id="GO:0005840">
    <property type="term" value="C:ribosome"/>
    <property type="evidence" value="ECO:0007669"/>
    <property type="project" value="UniProtKB-KW"/>
</dbReference>
<feature type="non-terminal residue" evidence="5">
    <location>
        <position position="1"/>
    </location>
</feature>
<keyword evidence="3" id="KW-0687">Ribonucleoprotein</keyword>
<gene>
    <name evidence="5" type="ORF">PTTT1_LOCUS12262</name>
</gene>
<dbReference type="Gene3D" id="3.30.1390.10">
    <property type="match status" value="1"/>
</dbReference>
<evidence type="ECO:0000313" key="5">
    <source>
        <dbReference type="EMBL" id="CAG9280118.1"/>
    </source>
</evidence>
<dbReference type="FunFam" id="3.30.1390.10:FF:000001">
    <property type="entry name" value="50S ribosomal protein L7/L12"/>
    <property type="match status" value="1"/>
</dbReference>
<keyword evidence="2" id="KW-0689">Ribosomal protein</keyword>
<accession>A0A8J9SZ68</accession>
<dbReference type="GO" id="GO:0003729">
    <property type="term" value="F:mRNA binding"/>
    <property type="evidence" value="ECO:0007669"/>
    <property type="project" value="TreeGrafter"/>
</dbReference>
<sequence>EAAPAAKTVFDLKLVGYDAKAKIKVIKEVRSIAGLGLKEAKELVEGAPKTIQKDLKPELAEELKAKLEEIGAQVELV</sequence>
<dbReference type="EMBL" id="OU594953">
    <property type="protein sequence ID" value="CAG9280118.1"/>
    <property type="molecule type" value="Genomic_DNA"/>
</dbReference>
<proteinExistence type="inferred from homology"/>
<organism evidence="5">
    <name type="scientific">Phaeodactylum tricornutum</name>
    <name type="common">Diatom</name>
    <dbReference type="NCBI Taxonomy" id="2850"/>
    <lineage>
        <taxon>Eukaryota</taxon>
        <taxon>Sar</taxon>
        <taxon>Stramenopiles</taxon>
        <taxon>Ochrophyta</taxon>
        <taxon>Bacillariophyta</taxon>
        <taxon>Bacillariophyceae</taxon>
        <taxon>Bacillariophycidae</taxon>
        <taxon>Naviculales</taxon>
        <taxon>Phaeodactylaceae</taxon>
        <taxon>Phaeodactylum</taxon>
    </lineage>
</organism>
<dbReference type="Proteomes" id="UP000836788">
    <property type="component" value="Chromosome 12"/>
</dbReference>
<feature type="domain" description="Large ribosomal subunit protein bL12 C-terminal" evidence="4">
    <location>
        <begin position="10"/>
        <end position="76"/>
    </location>
</feature>
<dbReference type="GO" id="GO:0003735">
    <property type="term" value="F:structural constituent of ribosome"/>
    <property type="evidence" value="ECO:0007669"/>
    <property type="project" value="InterPro"/>
</dbReference>
<dbReference type="InterPro" id="IPR013823">
    <property type="entry name" value="Ribosomal_bL12_C"/>
</dbReference>
<protein>
    <recommendedName>
        <fullName evidence="4">Large ribosomal subunit protein bL12 C-terminal domain-containing protein</fullName>
    </recommendedName>
</protein>
<name>A0A8J9SZ68_PHATR</name>
<evidence type="ECO:0000259" key="4">
    <source>
        <dbReference type="Pfam" id="PF00542"/>
    </source>
</evidence>
<dbReference type="SUPFAM" id="SSF54736">
    <property type="entry name" value="ClpS-like"/>
    <property type="match status" value="1"/>
</dbReference>